<dbReference type="GO" id="GO:0005634">
    <property type="term" value="C:nucleus"/>
    <property type="evidence" value="ECO:0007669"/>
    <property type="project" value="TreeGrafter"/>
</dbReference>
<dbReference type="Proteomes" id="UP000749293">
    <property type="component" value="Unassembled WGS sequence"/>
</dbReference>
<reference evidence="2" key="1">
    <citation type="submission" date="2020-03" db="EMBL/GenBank/DDBJ databases">
        <title>Site-based positive gene gene selection in Geosmithia morbida across the United States reveals a broad range of putative effectors and factors for local host and environmental adapation.</title>
        <authorList>
            <person name="Onufrak A."/>
            <person name="Murdoch R.W."/>
            <person name="Gazis R."/>
            <person name="Huff M."/>
            <person name="Staton M."/>
            <person name="Klingeman W."/>
            <person name="Hadziabdic D."/>
        </authorList>
    </citation>
    <scope>NUCLEOTIDE SEQUENCE</scope>
    <source>
        <strain evidence="2">1262</strain>
    </source>
</reference>
<dbReference type="AlphaFoldDB" id="A0A9P4YTT8"/>
<organism evidence="2 3">
    <name type="scientific">Geosmithia morbida</name>
    <dbReference type="NCBI Taxonomy" id="1094350"/>
    <lineage>
        <taxon>Eukaryota</taxon>
        <taxon>Fungi</taxon>
        <taxon>Dikarya</taxon>
        <taxon>Ascomycota</taxon>
        <taxon>Pezizomycotina</taxon>
        <taxon>Sordariomycetes</taxon>
        <taxon>Hypocreomycetidae</taxon>
        <taxon>Hypocreales</taxon>
        <taxon>Bionectriaceae</taxon>
        <taxon>Geosmithia</taxon>
    </lineage>
</organism>
<feature type="region of interest" description="Disordered" evidence="1">
    <location>
        <begin position="393"/>
        <end position="419"/>
    </location>
</feature>
<proteinExistence type="predicted"/>
<dbReference type="RefSeq" id="XP_035320210.1">
    <property type="nucleotide sequence ID" value="XM_035463946.1"/>
</dbReference>
<feature type="compositionally biased region" description="Acidic residues" evidence="1">
    <location>
        <begin position="519"/>
        <end position="531"/>
    </location>
</feature>
<dbReference type="InterPro" id="IPR010770">
    <property type="entry name" value="Ecd"/>
</dbReference>
<evidence type="ECO:0000256" key="1">
    <source>
        <dbReference type="SAM" id="MobiDB-lite"/>
    </source>
</evidence>
<evidence type="ECO:0000313" key="3">
    <source>
        <dbReference type="Proteomes" id="UP000749293"/>
    </source>
</evidence>
<feature type="region of interest" description="Disordered" evidence="1">
    <location>
        <begin position="440"/>
        <end position="660"/>
    </location>
</feature>
<dbReference type="Pfam" id="PF07093">
    <property type="entry name" value="SGT1"/>
    <property type="match status" value="1"/>
</dbReference>
<dbReference type="PANTHER" id="PTHR13060:SF0">
    <property type="entry name" value="PROTEIN ECDYSONELESS HOMOLOG"/>
    <property type="match status" value="1"/>
</dbReference>
<name>A0A9P4YTT8_9HYPO</name>
<feature type="compositionally biased region" description="Basic and acidic residues" evidence="1">
    <location>
        <begin position="501"/>
        <end position="518"/>
    </location>
</feature>
<dbReference type="OrthoDB" id="27237at2759"/>
<sequence length="660" mass="73884">MEELPHDPTAGHSGFERELSDNSVEYLLFIIGPELDSRALLSQLESLRKRAMELCRDLTKDYIWQRDEFSLELRNEAGLWYLHGMTEYGDAVEDEWLIVYLIRQLSRAQPNVWARVLDTDGEFLLIEAANVLPKWLSPEIDRNRVWIHNGSLLLVPCDGKEDSSSHKAISLPEAVDFIKSGGGREKLVHSSLVEEEAFYRLNKYPGQVVDSTHHSKVTIPRRLAHVLHILPRSIAPAVEAFYLRDSLSLKPVLSSLGPLTFPPRDLVTVSVRFSKVLFAQLRSQRFETPPRWADLFPKSHGGVGTWEPGQGDDATQMLEAGMKLTCGFEMLAAKAAKSRSRVVREMALLIEDMDEDGDEALPSDADIKAWPDSDRADSEAWLDIDYADFEREISGKPARGSQQQPKTGEGTGGFGDSNAQDNLRKIVSRFEAFLNDDKAGLDGAELDDMDFDDGDDDDETDDDDDYEDKEVSFDEEEFSRMMREMMGLPPNFSDPAAAPEASDKGKQKKKVASEGHGSDEDEDDDEDEDEDIQKLASQMEAELNKHGALRLDPPRKEKKKKKETLKESAEDGKSDDDDREGEKEEDDVDDDDDDSEDEVDVDYNLAKNLLESFKSQGGMSGPTGNMLGMMGLNLPRDEDGGQEDDEDAAGSFFKKVKSGI</sequence>
<feature type="compositionally biased region" description="Acidic residues" evidence="1">
    <location>
        <begin position="444"/>
        <end position="477"/>
    </location>
</feature>
<feature type="compositionally biased region" description="Acidic residues" evidence="1">
    <location>
        <begin position="573"/>
        <end position="601"/>
    </location>
</feature>
<accession>A0A9P4YTT8</accession>
<gene>
    <name evidence="2" type="ORF">GMORB2_1966</name>
</gene>
<keyword evidence="3" id="KW-1185">Reference proteome</keyword>
<comment type="caution">
    <text evidence="2">The sequence shown here is derived from an EMBL/GenBank/DDBJ whole genome shotgun (WGS) entry which is preliminary data.</text>
</comment>
<evidence type="ECO:0000313" key="2">
    <source>
        <dbReference type="EMBL" id="KAF4121558.1"/>
    </source>
</evidence>
<protein>
    <submittedName>
        <fullName evidence="2">SGT1 protein</fullName>
    </submittedName>
</protein>
<dbReference type="EMBL" id="JAANYQ010000012">
    <property type="protein sequence ID" value="KAF4121558.1"/>
    <property type="molecule type" value="Genomic_DNA"/>
</dbReference>
<dbReference type="PANTHER" id="PTHR13060">
    <property type="entry name" value="SGT1 PROTEIN HSGT1 SUPPRESSOR OF GCR2"/>
    <property type="match status" value="1"/>
</dbReference>
<dbReference type="GeneID" id="55968196"/>